<name>A0ABM0MKC6_SACKO</name>
<accession>A0ABM0MKC6</accession>
<dbReference type="RefSeq" id="XP_006820467.1">
    <property type="nucleotide sequence ID" value="XM_006820404.1"/>
</dbReference>
<keyword evidence="1" id="KW-1185">Reference proteome</keyword>
<evidence type="ECO:0000313" key="1">
    <source>
        <dbReference type="Proteomes" id="UP000694865"/>
    </source>
</evidence>
<evidence type="ECO:0000313" key="2">
    <source>
        <dbReference type="RefSeq" id="XP_006820467.1"/>
    </source>
</evidence>
<gene>
    <name evidence="2" type="primary">LOC102802312</name>
</gene>
<dbReference type="Proteomes" id="UP000694865">
    <property type="component" value="Unplaced"/>
</dbReference>
<sequence>MDESNFEKLNGKVKLKQTHTKVFPYKSQYPIKTLGEFRTYIICKTNTGRKSLSNILIHVVKCNANFGKSLLSFQTAEDLGLIKQVRGQSETDKLVSEYNDLFTGLGKITDFQLKLHIDETVQPVTQPHHPIPFHIREKVEKEYCRNGSR</sequence>
<dbReference type="GeneID" id="102802312"/>
<proteinExistence type="predicted"/>
<organism evidence="1 2">
    <name type="scientific">Saccoglossus kowalevskii</name>
    <name type="common">Acorn worm</name>
    <dbReference type="NCBI Taxonomy" id="10224"/>
    <lineage>
        <taxon>Eukaryota</taxon>
        <taxon>Metazoa</taxon>
        <taxon>Hemichordata</taxon>
        <taxon>Enteropneusta</taxon>
        <taxon>Harrimaniidae</taxon>
        <taxon>Saccoglossus</taxon>
    </lineage>
</organism>
<reference evidence="2" key="1">
    <citation type="submission" date="2025-08" db="UniProtKB">
        <authorList>
            <consortium name="RefSeq"/>
        </authorList>
    </citation>
    <scope>IDENTIFICATION</scope>
    <source>
        <tissue evidence="2">Testes</tissue>
    </source>
</reference>
<protein>
    <submittedName>
        <fullName evidence="2">Uncharacterized protein LOC102802312</fullName>
    </submittedName>
</protein>